<dbReference type="AlphaFoldDB" id="A0A090TGG7"/>
<evidence type="ECO:0000313" key="1">
    <source>
        <dbReference type="EMBL" id="GAL37859.1"/>
    </source>
</evidence>
<evidence type="ECO:0000313" key="2">
    <source>
        <dbReference type="Proteomes" id="UP000029224"/>
    </source>
</evidence>
<reference evidence="1 2" key="1">
    <citation type="submission" date="2014-09" db="EMBL/GenBank/DDBJ databases">
        <title>Vibrio maritimus JCM 19240. (C210) whole genome shotgun sequence.</title>
        <authorList>
            <person name="Sawabe T."/>
            <person name="Meirelles P."/>
            <person name="Nakanishi M."/>
            <person name="Sayaka M."/>
            <person name="Hattori M."/>
            <person name="Ohkuma M."/>
        </authorList>
    </citation>
    <scope>NUCLEOTIDE SEQUENCE [LARGE SCALE GENOMIC DNA]</scope>
    <source>
        <strain evidence="1 2">JCM 19240</strain>
    </source>
</reference>
<dbReference type="Gene3D" id="3.40.630.30">
    <property type="match status" value="1"/>
</dbReference>
<gene>
    <name evidence="1" type="ORF">JCM19240_64</name>
</gene>
<dbReference type="EMBL" id="BBMT01000022">
    <property type="protein sequence ID" value="GAL37859.1"/>
    <property type="molecule type" value="Genomic_DNA"/>
</dbReference>
<dbReference type="GO" id="GO:0016746">
    <property type="term" value="F:acyltransferase activity"/>
    <property type="evidence" value="ECO:0007669"/>
    <property type="project" value="UniProtKB-KW"/>
</dbReference>
<dbReference type="InterPro" id="IPR016181">
    <property type="entry name" value="Acyl_CoA_acyltransferase"/>
</dbReference>
<dbReference type="SUPFAM" id="SSF55729">
    <property type="entry name" value="Acyl-CoA N-acyltransferases (Nat)"/>
    <property type="match status" value="1"/>
</dbReference>
<comment type="caution">
    <text evidence="1">The sequence shown here is derived from an EMBL/GenBank/DDBJ whole genome shotgun (WGS) entry which is preliminary data.</text>
</comment>
<name>A0A090TGG7_9VIBR</name>
<reference evidence="1 2" key="2">
    <citation type="submission" date="2014-09" db="EMBL/GenBank/DDBJ databases">
        <authorList>
            <consortium name="NBRP consortium"/>
            <person name="Sawabe T."/>
            <person name="Meirelles P."/>
            <person name="Nakanishi M."/>
            <person name="Sayaka M."/>
            <person name="Hattori M."/>
            <person name="Ohkuma M."/>
        </authorList>
    </citation>
    <scope>NUCLEOTIDE SEQUENCE [LARGE SCALE GENOMIC DNA]</scope>
    <source>
        <strain evidence="1 2">JCM 19240</strain>
    </source>
</reference>
<keyword evidence="2" id="KW-1185">Reference proteome</keyword>
<keyword evidence="1" id="KW-0808">Transferase</keyword>
<sequence length="81" mass="9294">MLVIPEQRGLGLGHQLMVQLQETELKDGDFCFALGHLESFYAQHGFRTLAEEELPNPLKQLFCRYIQGGKSLVAMRYLDPR</sequence>
<organism evidence="1 2">
    <name type="scientific">Vibrio maritimus</name>
    <dbReference type="NCBI Taxonomy" id="990268"/>
    <lineage>
        <taxon>Bacteria</taxon>
        <taxon>Pseudomonadati</taxon>
        <taxon>Pseudomonadota</taxon>
        <taxon>Gammaproteobacteria</taxon>
        <taxon>Vibrionales</taxon>
        <taxon>Vibrionaceae</taxon>
        <taxon>Vibrio</taxon>
    </lineage>
</organism>
<keyword evidence="1" id="KW-0012">Acyltransferase</keyword>
<dbReference type="Proteomes" id="UP000029224">
    <property type="component" value="Unassembled WGS sequence"/>
</dbReference>
<accession>A0A090TGG7</accession>
<proteinExistence type="predicted"/>
<protein>
    <submittedName>
        <fullName evidence="1">Predicted acyltransferase</fullName>
    </submittedName>
</protein>